<dbReference type="EMBL" id="JAXCLX010000002">
    <property type="protein sequence ID" value="MDY0873244.1"/>
    <property type="molecule type" value="Genomic_DNA"/>
</dbReference>
<evidence type="ECO:0000256" key="1">
    <source>
        <dbReference type="ARBA" id="ARBA00006479"/>
    </source>
</evidence>
<dbReference type="SUPFAM" id="SSF46785">
    <property type="entry name" value="Winged helix' DNA-binding domain"/>
    <property type="match status" value="1"/>
</dbReference>
<comment type="similarity">
    <text evidence="1">Belongs to the ROK (NagC/XylR) family.</text>
</comment>
<dbReference type="SUPFAM" id="SSF53067">
    <property type="entry name" value="Actin-like ATPase domain"/>
    <property type="match status" value="1"/>
</dbReference>
<dbReference type="InterPro" id="IPR036388">
    <property type="entry name" value="WH-like_DNA-bd_sf"/>
</dbReference>
<dbReference type="Gene3D" id="1.10.10.10">
    <property type="entry name" value="Winged helix-like DNA-binding domain superfamily/Winged helix DNA-binding domain"/>
    <property type="match status" value="1"/>
</dbReference>
<keyword evidence="3" id="KW-1185">Reference proteome</keyword>
<name>A0ABU5E202_9PROT</name>
<evidence type="ECO:0000313" key="2">
    <source>
        <dbReference type="EMBL" id="MDY0873244.1"/>
    </source>
</evidence>
<gene>
    <name evidence="2" type="ORF">SMD31_14980</name>
</gene>
<comment type="caution">
    <text evidence="2">The sequence shown here is derived from an EMBL/GenBank/DDBJ whole genome shotgun (WGS) entry which is preliminary data.</text>
</comment>
<evidence type="ECO:0000313" key="3">
    <source>
        <dbReference type="Proteomes" id="UP001271769"/>
    </source>
</evidence>
<dbReference type="PANTHER" id="PTHR18964:SF149">
    <property type="entry name" value="BIFUNCTIONAL UDP-N-ACETYLGLUCOSAMINE 2-EPIMERASE_N-ACETYLMANNOSAMINE KINASE"/>
    <property type="match status" value="1"/>
</dbReference>
<protein>
    <submittedName>
        <fullName evidence="2">ROK family transcriptional regulator</fullName>
    </submittedName>
</protein>
<dbReference type="PANTHER" id="PTHR18964">
    <property type="entry name" value="ROK (REPRESSOR, ORF, KINASE) FAMILY"/>
    <property type="match status" value="1"/>
</dbReference>
<dbReference type="Proteomes" id="UP001271769">
    <property type="component" value="Unassembled WGS sequence"/>
</dbReference>
<organism evidence="2 3">
    <name type="scientific">Dongia rigui</name>
    <dbReference type="NCBI Taxonomy" id="940149"/>
    <lineage>
        <taxon>Bacteria</taxon>
        <taxon>Pseudomonadati</taxon>
        <taxon>Pseudomonadota</taxon>
        <taxon>Alphaproteobacteria</taxon>
        <taxon>Rhodospirillales</taxon>
        <taxon>Dongiaceae</taxon>
        <taxon>Dongia</taxon>
    </lineage>
</organism>
<dbReference type="InterPro" id="IPR036390">
    <property type="entry name" value="WH_DNA-bd_sf"/>
</dbReference>
<dbReference type="Gene3D" id="3.30.420.40">
    <property type="match status" value="2"/>
</dbReference>
<reference evidence="2 3" key="1">
    <citation type="journal article" date="2013" name="Antonie Van Leeuwenhoek">
        <title>Dongia rigui sp. nov., isolated from freshwater of a large wetland in Korea.</title>
        <authorList>
            <person name="Baik K.S."/>
            <person name="Hwang Y.M."/>
            <person name="Choi J.S."/>
            <person name="Kwon J."/>
            <person name="Seong C.N."/>
        </authorList>
    </citation>
    <scope>NUCLEOTIDE SEQUENCE [LARGE SCALE GENOMIC DNA]</scope>
    <source>
        <strain evidence="2 3">04SU4-P</strain>
    </source>
</reference>
<accession>A0ABU5E202</accession>
<dbReference type="InterPro" id="IPR043129">
    <property type="entry name" value="ATPase_NBD"/>
</dbReference>
<dbReference type="Pfam" id="PF00480">
    <property type="entry name" value="ROK"/>
    <property type="match status" value="1"/>
</dbReference>
<dbReference type="RefSeq" id="WP_320501705.1">
    <property type="nucleotide sequence ID" value="NZ_JAXCLX010000002.1"/>
</dbReference>
<dbReference type="InterPro" id="IPR000600">
    <property type="entry name" value="ROK"/>
</dbReference>
<proteinExistence type="inferred from homology"/>
<sequence length="409" mass="43903">MKRAILATAGTNLGGASAHNRRVVFDALRLNGALSRAEIARATQLTPQTVSNIIDQFVHDGLVAADEPLRGARGQPATPYRIEPGGAWSIGIEIDRHRVLGVGVDLAGTTLSRRHCRLPAGGPKRGLDIVLQVIADIRRDLKETVGRAKGAPLLGLGIAMPGPFGLNDDVAPDDPLLDPWVMREWHSFPLMDCLTDATGLEARLQNDASAAAIAEKMYGVARSLDNFVYLFLGYGLGAGIVIQGEIYAGMGGNAGEIGQLPAMPLGPHGPQRSLEEFVSILSLCRAAGLDPASPDLFDEMHALTEKGDKRLWAWAEQAGRHLRQAVQIVEALFDPQTVVLGGQVPKKLLAEIARHIEPLLPSVSARPLRKRPRLALGTADLWAVAEGAAMEPIARTFDPQFRAIFKTVE</sequence>